<sequence length="277" mass="30628">MGWRWVTRLGVCVFFMEPIGVVSESNSIEHVVYMVLHWLSVALKGGFRKMVKKMSMHARTMPNQMTARSAHRVLIATVVCCVFLLSGCGLSTPLAQYLAVKNQPQSHQLPASSQVAEPKTLGEVLEVGTGTFDPSDPNFMVFDPCGEVTKEQYEEFGFVVSDVSRIARKDFAVCTLRPNDYSDGNVGFNIATDVVTYEHVASLGLIVDQSLVSLPDHWYQHKLSDIDDELSCTIAVPTNRGRFTITSLGSRLTFGLTPEKSCQKAVDMLQKIFALKG</sequence>
<dbReference type="InterPro" id="IPR024520">
    <property type="entry name" value="DUF3558"/>
</dbReference>
<reference evidence="2 3" key="1">
    <citation type="journal article" date="2015" name="Genome Announc.">
        <title>Complete Genome Sequence of the Type Strain Corynebacterium mustelae DSM 45274, Isolated from Various Tissues of a Male Ferret with Lethal Sepsis.</title>
        <authorList>
            <person name="Ruckert C."/>
            <person name="Eimer J."/>
            <person name="Winkler A."/>
            <person name="Tauch A."/>
        </authorList>
    </citation>
    <scope>NUCLEOTIDE SEQUENCE [LARGE SCALE GENOMIC DNA]</scope>
    <source>
        <strain evidence="2 3">DSM 45274</strain>
    </source>
</reference>
<protein>
    <recommendedName>
        <fullName evidence="4">DUF3558 family protein</fullName>
    </recommendedName>
</protein>
<evidence type="ECO:0000313" key="3">
    <source>
        <dbReference type="Proteomes" id="UP000035199"/>
    </source>
</evidence>
<keyword evidence="1" id="KW-0472">Membrane</keyword>
<feature type="transmembrane region" description="Helical" evidence="1">
    <location>
        <begin position="72"/>
        <end position="95"/>
    </location>
</feature>
<evidence type="ECO:0000256" key="1">
    <source>
        <dbReference type="SAM" id="Phobius"/>
    </source>
</evidence>
<proteinExistence type="predicted"/>
<dbReference type="EMBL" id="CP011542">
    <property type="protein sequence ID" value="AKK06490.1"/>
    <property type="molecule type" value="Genomic_DNA"/>
</dbReference>
<evidence type="ECO:0000313" key="2">
    <source>
        <dbReference type="EMBL" id="AKK06490.1"/>
    </source>
</evidence>
<keyword evidence="1" id="KW-0812">Transmembrane</keyword>
<evidence type="ECO:0008006" key="4">
    <source>
        <dbReference type="Google" id="ProtNLM"/>
    </source>
</evidence>
<name>A0A0G3H140_9CORY</name>
<dbReference type="PATRIC" id="fig|571915.4.peg.2315"/>
<dbReference type="Proteomes" id="UP000035199">
    <property type="component" value="Chromosome"/>
</dbReference>
<dbReference type="KEGG" id="cmv:CMUST_10875"/>
<organism evidence="2 3">
    <name type="scientific">Corynebacterium mustelae</name>
    <dbReference type="NCBI Taxonomy" id="571915"/>
    <lineage>
        <taxon>Bacteria</taxon>
        <taxon>Bacillati</taxon>
        <taxon>Actinomycetota</taxon>
        <taxon>Actinomycetes</taxon>
        <taxon>Mycobacteriales</taxon>
        <taxon>Corynebacteriaceae</taxon>
        <taxon>Corynebacterium</taxon>
    </lineage>
</organism>
<accession>A0A0G3H140</accession>
<reference evidence="3" key="2">
    <citation type="submission" date="2015-05" db="EMBL/GenBank/DDBJ databases">
        <title>Complete genome sequence of Corynebacterium mustelae DSM 45274, isolated from various tissues of a male ferret with lethal sepsis.</title>
        <authorList>
            <person name="Ruckert C."/>
            <person name="Albersmeier A."/>
            <person name="Winkler A."/>
            <person name="Tauch A."/>
        </authorList>
    </citation>
    <scope>NUCLEOTIDE SEQUENCE [LARGE SCALE GENOMIC DNA]</scope>
    <source>
        <strain evidence="3">DSM 45274</strain>
    </source>
</reference>
<keyword evidence="3" id="KW-1185">Reference proteome</keyword>
<gene>
    <name evidence="2" type="ORF">CMUST_10875</name>
</gene>
<keyword evidence="1" id="KW-1133">Transmembrane helix</keyword>
<dbReference type="AlphaFoldDB" id="A0A0G3H140"/>
<dbReference type="Pfam" id="PF12079">
    <property type="entry name" value="DUF3558"/>
    <property type="match status" value="1"/>
</dbReference>